<dbReference type="Proteomes" id="UP000006039">
    <property type="component" value="Unassembled WGS sequence"/>
</dbReference>
<name>J3PG03_GAET3</name>
<sequence length="81" mass="9834">MCEWTDREYYCGHHRIIAAMWCSKFIRTQLRCQPHVENREYRPHEICSDCQKGSREPVPWDHMINYPSSQQTSTTSKRRVF</sequence>
<organism evidence="2">
    <name type="scientific">Gaeumannomyces tritici (strain R3-111a-1)</name>
    <name type="common">Wheat and barley take-all root rot fungus</name>
    <name type="synonym">Gaeumannomyces graminis var. tritici</name>
    <dbReference type="NCBI Taxonomy" id="644352"/>
    <lineage>
        <taxon>Eukaryota</taxon>
        <taxon>Fungi</taxon>
        <taxon>Dikarya</taxon>
        <taxon>Ascomycota</taxon>
        <taxon>Pezizomycotina</taxon>
        <taxon>Sordariomycetes</taxon>
        <taxon>Sordariomycetidae</taxon>
        <taxon>Magnaporthales</taxon>
        <taxon>Magnaporthaceae</taxon>
        <taxon>Gaeumannomyces</taxon>
    </lineage>
</organism>
<dbReference type="HOGENOM" id="CLU_190852_0_0_1"/>
<reference evidence="3" key="4">
    <citation type="journal article" date="2015" name="G3 (Bethesda)">
        <title>Genome sequences of three phytopathogenic species of the Magnaporthaceae family of fungi.</title>
        <authorList>
            <person name="Okagaki L.H."/>
            <person name="Nunes C.C."/>
            <person name="Sailsbery J."/>
            <person name="Clay B."/>
            <person name="Brown D."/>
            <person name="John T."/>
            <person name="Oh Y."/>
            <person name="Young N."/>
            <person name="Fitzgerald M."/>
            <person name="Haas B.J."/>
            <person name="Zeng Q."/>
            <person name="Young S."/>
            <person name="Adiconis X."/>
            <person name="Fan L."/>
            <person name="Levin J.Z."/>
            <person name="Mitchell T.K."/>
            <person name="Okubara P.A."/>
            <person name="Farman M.L."/>
            <person name="Kohn L.M."/>
            <person name="Birren B."/>
            <person name="Ma L.-J."/>
            <person name="Dean R.A."/>
        </authorList>
    </citation>
    <scope>NUCLEOTIDE SEQUENCE</scope>
    <source>
        <strain evidence="3">R3-111a-1</strain>
    </source>
</reference>
<dbReference type="RefSeq" id="XP_009228590.1">
    <property type="nucleotide sequence ID" value="XM_009230326.1"/>
</dbReference>
<evidence type="ECO:0000313" key="3">
    <source>
        <dbReference type="EnsemblFungi" id="EJT70256"/>
    </source>
</evidence>
<dbReference type="VEuPathDB" id="FungiDB:GGTG_12429"/>
<dbReference type="GeneID" id="20352887"/>
<evidence type="ECO:0000313" key="2">
    <source>
        <dbReference type="EMBL" id="EJT70256.1"/>
    </source>
</evidence>
<evidence type="ECO:0000313" key="4">
    <source>
        <dbReference type="Proteomes" id="UP000006039"/>
    </source>
</evidence>
<keyword evidence="4" id="KW-1185">Reference proteome</keyword>
<evidence type="ECO:0000256" key="1">
    <source>
        <dbReference type="SAM" id="MobiDB-lite"/>
    </source>
</evidence>
<reference evidence="2" key="2">
    <citation type="submission" date="2010-07" db="EMBL/GenBank/DDBJ databases">
        <authorList>
            <consortium name="The Broad Institute Genome Sequencing Platform"/>
            <consortium name="Broad Institute Genome Sequencing Center for Infectious Disease"/>
            <person name="Ma L.-J."/>
            <person name="Dead R."/>
            <person name="Young S."/>
            <person name="Zeng Q."/>
            <person name="Koehrsen M."/>
            <person name="Alvarado L."/>
            <person name="Berlin A."/>
            <person name="Chapman S.B."/>
            <person name="Chen Z."/>
            <person name="Freedman E."/>
            <person name="Gellesch M."/>
            <person name="Goldberg J."/>
            <person name="Griggs A."/>
            <person name="Gujja S."/>
            <person name="Heilman E.R."/>
            <person name="Heiman D."/>
            <person name="Hepburn T."/>
            <person name="Howarth C."/>
            <person name="Jen D."/>
            <person name="Larson L."/>
            <person name="Mehta T."/>
            <person name="Neiman D."/>
            <person name="Pearson M."/>
            <person name="Roberts A."/>
            <person name="Saif S."/>
            <person name="Shea T."/>
            <person name="Shenoy N."/>
            <person name="Sisk P."/>
            <person name="Stolte C."/>
            <person name="Sykes S."/>
            <person name="Walk T."/>
            <person name="White J."/>
            <person name="Yandava C."/>
            <person name="Haas B."/>
            <person name="Nusbaum C."/>
            <person name="Birren B."/>
        </authorList>
    </citation>
    <scope>NUCLEOTIDE SEQUENCE</scope>
    <source>
        <strain evidence="2">R3-111a-1</strain>
    </source>
</reference>
<reference evidence="2" key="3">
    <citation type="submission" date="2010-09" db="EMBL/GenBank/DDBJ databases">
        <title>Annotation of Gaeumannomyces graminis var. tritici R3-111a-1.</title>
        <authorList>
            <consortium name="The Broad Institute Genome Sequencing Platform"/>
            <person name="Ma L.-J."/>
            <person name="Dead R."/>
            <person name="Young S.K."/>
            <person name="Zeng Q."/>
            <person name="Gargeya S."/>
            <person name="Fitzgerald M."/>
            <person name="Haas B."/>
            <person name="Abouelleil A."/>
            <person name="Alvarado L."/>
            <person name="Arachchi H.M."/>
            <person name="Berlin A."/>
            <person name="Brown A."/>
            <person name="Chapman S.B."/>
            <person name="Chen Z."/>
            <person name="Dunbar C."/>
            <person name="Freedman E."/>
            <person name="Gearin G."/>
            <person name="Gellesch M."/>
            <person name="Goldberg J."/>
            <person name="Griggs A."/>
            <person name="Gujja S."/>
            <person name="Heiman D."/>
            <person name="Howarth C."/>
            <person name="Larson L."/>
            <person name="Lui A."/>
            <person name="MacDonald P.J.P."/>
            <person name="Mehta T."/>
            <person name="Montmayeur A."/>
            <person name="Murphy C."/>
            <person name="Neiman D."/>
            <person name="Pearson M."/>
            <person name="Priest M."/>
            <person name="Roberts A."/>
            <person name="Saif S."/>
            <person name="Shea T."/>
            <person name="Shenoy N."/>
            <person name="Sisk P."/>
            <person name="Stolte C."/>
            <person name="Sykes S."/>
            <person name="Yandava C."/>
            <person name="Wortman J."/>
            <person name="Nusbaum C."/>
            <person name="Birren B."/>
        </authorList>
    </citation>
    <scope>NUCLEOTIDE SEQUENCE</scope>
    <source>
        <strain evidence="2">R3-111a-1</strain>
    </source>
</reference>
<dbReference type="eggNOG" id="ENOG502T684">
    <property type="taxonomic scope" value="Eukaryota"/>
</dbReference>
<reference evidence="3" key="5">
    <citation type="submission" date="2018-04" db="UniProtKB">
        <authorList>
            <consortium name="EnsemblFungi"/>
        </authorList>
    </citation>
    <scope>IDENTIFICATION</scope>
    <source>
        <strain evidence="3">R3-111a-1</strain>
    </source>
</reference>
<feature type="region of interest" description="Disordered" evidence="1">
    <location>
        <begin position="61"/>
        <end position="81"/>
    </location>
</feature>
<dbReference type="AlphaFoldDB" id="J3PG03"/>
<proteinExistence type="predicted"/>
<dbReference type="OrthoDB" id="3700495at2759"/>
<dbReference type="EnsemblFungi" id="EJT70256">
    <property type="protein sequence ID" value="EJT70256"/>
    <property type="gene ID" value="GGTG_12429"/>
</dbReference>
<dbReference type="EMBL" id="GL385402">
    <property type="protein sequence ID" value="EJT70256.1"/>
    <property type="molecule type" value="Genomic_DNA"/>
</dbReference>
<gene>
    <name evidence="3" type="primary">20352887</name>
    <name evidence="2" type="ORF">GGTG_12429</name>
</gene>
<accession>J3PG03</accession>
<reference evidence="4" key="1">
    <citation type="submission" date="2010-07" db="EMBL/GenBank/DDBJ databases">
        <title>The genome sequence of Gaeumannomyces graminis var. tritici strain R3-111a-1.</title>
        <authorList>
            <consortium name="The Broad Institute Genome Sequencing Platform"/>
            <person name="Ma L.-J."/>
            <person name="Dead R."/>
            <person name="Young S."/>
            <person name="Zeng Q."/>
            <person name="Koehrsen M."/>
            <person name="Alvarado L."/>
            <person name="Berlin A."/>
            <person name="Chapman S.B."/>
            <person name="Chen Z."/>
            <person name="Freedman E."/>
            <person name="Gellesch M."/>
            <person name="Goldberg J."/>
            <person name="Griggs A."/>
            <person name="Gujja S."/>
            <person name="Heilman E.R."/>
            <person name="Heiman D."/>
            <person name="Hepburn T."/>
            <person name="Howarth C."/>
            <person name="Jen D."/>
            <person name="Larson L."/>
            <person name="Mehta T."/>
            <person name="Neiman D."/>
            <person name="Pearson M."/>
            <person name="Roberts A."/>
            <person name="Saif S."/>
            <person name="Shea T."/>
            <person name="Shenoy N."/>
            <person name="Sisk P."/>
            <person name="Stolte C."/>
            <person name="Sykes S."/>
            <person name="Walk T."/>
            <person name="White J."/>
            <person name="Yandava C."/>
            <person name="Haas B."/>
            <person name="Nusbaum C."/>
            <person name="Birren B."/>
        </authorList>
    </citation>
    <scope>NUCLEOTIDE SEQUENCE [LARGE SCALE GENOMIC DNA]</scope>
    <source>
        <strain evidence="4">R3-111a-1</strain>
    </source>
</reference>
<protein>
    <submittedName>
        <fullName evidence="2 3">Uncharacterized protein</fullName>
    </submittedName>
</protein>